<evidence type="ECO:0000313" key="2">
    <source>
        <dbReference type="Proteomes" id="UP000064939"/>
    </source>
</evidence>
<sequence>MSDFSNISVTTLDDGMISLLVDGQPISEKYGMKFESSIVDELKALEVGKNLKLFDQFIFSHTDLNFEHTYKYITAILREEAGFKVSKNFVYIIKIEGQPEIDHVITKQGQPMTDTDVREFIQAHVQKSLTDYTDLKYAY</sequence>
<dbReference type="OrthoDB" id="6701077at2"/>
<dbReference type="EMBL" id="CP012808">
    <property type="protein sequence ID" value="ALH94808.1"/>
    <property type="molecule type" value="Genomic_DNA"/>
</dbReference>
<dbReference type="AlphaFoldDB" id="A0A0N9VXI7"/>
<name>A0A0N9VXI7_9GAMM</name>
<dbReference type="Proteomes" id="UP000064939">
    <property type="component" value="Chromosome"/>
</dbReference>
<protein>
    <submittedName>
        <fullName evidence="1">Uncharacterized protein</fullName>
    </submittedName>
</protein>
<keyword evidence="2" id="KW-1185">Reference proteome</keyword>
<evidence type="ECO:0000313" key="1">
    <source>
        <dbReference type="EMBL" id="ALH94808.1"/>
    </source>
</evidence>
<dbReference type="KEGG" id="aei:AOY20_04270"/>
<gene>
    <name evidence="1" type="ORF">AOY20_04270</name>
</gene>
<dbReference type="RefSeq" id="WP_054580707.1">
    <property type="nucleotide sequence ID" value="NZ_CP012808.1"/>
</dbReference>
<reference evidence="1 2" key="1">
    <citation type="journal article" date="2015" name="Int. J. Syst. Evol. Microbiol.">
        <title>Acinetobacter equi sp. nov. isolated from horse faeces.</title>
        <authorList>
            <person name="Poppel M.T."/>
            <person name="Skiebe E."/>
            <person name="Laue M."/>
            <person name="Bergmann H."/>
            <person name="Ebersberger I."/>
            <person name="Garn T."/>
            <person name="Fruth A."/>
            <person name="Baumgardt S."/>
            <person name="Busse H.J."/>
            <person name="Wilharm G."/>
        </authorList>
    </citation>
    <scope>NUCLEOTIDE SEQUENCE [LARGE SCALE GENOMIC DNA]</scope>
    <source>
        <strain evidence="1 2">114</strain>
    </source>
</reference>
<proteinExistence type="predicted"/>
<organism evidence="1 2">
    <name type="scientific">Acinetobacter equi</name>
    <dbReference type="NCBI Taxonomy" id="1324350"/>
    <lineage>
        <taxon>Bacteria</taxon>
        <taxon>Pseudomonadati</taxon>
        <taxon>Pseudomonadota</taxon>
        <taxon>Gammaproteobacteria</taxon>
        <taxon>Moraxellales</taxon>
        <taxon>Moraxellaceae</taxon>
        <taxon>Acinetobacter</taxon>
    </lineage>
</organism>
<accession>A0A0N9VXI7</accession>
<dbReference type="STRING" id="1324350.AOY20_04270"/>